<dbReference type="InterPro" id="IPR036890">
    <property type="entry name" value="HATPase_C_sf"/>
</dbReference>
<reference evidence="1 2" key="1">
    <citation type="submission" date="2018-08" db="EMBL/GenBank/DDBJ databases">
        <title>A genome reference for cultivated species of the human gut microbiota.</title>
        <authorList>
            <person name="Zou Y."/>
            <person name="Xue W."/>
            <person name="Luo G."/>
        </authorList>
    </citation>
    <scope>NUCLEOTIDE SEQUENCE [LARGE SCALE GENOMIC DNA]</scope>
    <source>
        <strain evidence="1 2">AM50-4</strain>
    </source>
</reference>
<evidence type="ECO:0008006" key="3">
    <source>
        <dbReference type="Google" id="ProtNLM"/>
    </source>
</evidence>
<name>A0A413NE83_BACUN</name>
<dbReference type="SUPFAM" id="SSF55874">
    <property type="entry name" value="ATPase domain of HSP90 chaperone/DNA topoisomerase II/histidine kinase"/>
    <property type="match status" value="1"/>
</dbReference>
<dbReference type="EMBL" id="QSEE01000015">
    <property type="protein sequence ID" value="RGZ46832.1"/>
    <property type="molecule type" value="Genomic_DNA"/>
</dbReference>
<gene>
    <name evidence="1" type="ORF">DW988_14890</name>
</gene>
<dbReference type="InterPro" id="IPR052957">
    <property type="entry name" value="Auxin_embryo_med"/>
</dbReference>
<proteinExistence type="predicted"/>
<protein>
    <recommendedName>
        <fullName evidence="3">ATP-binding protein</fullName>
    </recommendedName>
</protein>
<organism evidence="1 2">
    <name type="scientific">Bacteroides uniformis</name>
    <dbReference type="NCBI Taxonomy" id="820"/>
    <lineage>
        <taxon>Bacteria</taxon>
        <taxon>Pseudomonadati</taxon>
        <taxon>Bacteroidota</taxon>
        <taxon>Bacteroidia</taxon>
        <taxon>Bacteroidales</taxon>
        <taxon>Bacteroidaceae</taxon>
        <taxon>Bacteroides</taxon>
    </lineage>
</organism>
<dbReference type="PANTHER" id="PTHR32387:SF0">
    <property type="entry name" value="PROTEIN NO VEIN"/>
    <property type="match status" value="1"/>
</dbReference>
<dbReference type="NCBIfam" id="NF047352">
    <property type="entry name" value="P_loop_sacsin"/>
    <property type="match status" value="1"/>
</dbReference>
<evidence type="ECO:0000313" key="1">
    <source>
        <dbReference type="EMBL" id="RGZ46832.1"/>
    </source>
</evidence>
<dbReference type="PANTHER" id="PTHR32387">
    <property type="entry name" value="WU:FJ29H11"/>
    <property type="match status" value="1"/>
</dbReference>
<sequence length="1724" mass="200049">MATHINRKQLLHASDEDILEFFSQVIFHGVFSTEIKSIQKADYYKGHISNITLDGNPTNLCPTFLNVPKNSDDIPEGPCTFKCRINIDALRAEDHKYIVTLIGRSLRANHNEVNVVNPKDTTEQDLFDMWGVDDCRFIGYYHYDEEADTNVVDDIRKPNFDHIPFYPNDKEEKPIKLSFPFDLRGLKKDEYYLFHWKLSKRNKFNPYEILLDLDSHQPQKIDPKWFIDTLFDDRHNDKSKNFGSATNFLDTLSKQLSAKESTFVYELLQNANDYPIEGKLVDVEFHITDNYLLFMHTGDKFNVRNISGICGINEKEKVANRKAIGYKGIGFKTVFLNNHYVYLRTGQYSFRFDEKASKIRRLKAPWPILPVWTDYSEVAPEVNNAFNSSSKKFRVQIALRPDDNHLLHIGKNCYENLFKEVFADSNIILFIPNINSVKVVIGGKEVRICQRNNNEWIVNDYEKDIDYELQSLINKTIDTGRSRIPEKYKNFDATRVSFACKHEGAIIKPIEDAILYCYLPTKASWGFPFLMNSDMIPKGDRNDIETEVLLQDEETNFNEELTAIAGNRFFYWLLELLTSHKYELGSVFSLIPNFDKCIKEHRDYREFITKFQDSFEEVLDKENIVPVKKGIANVNYVVCDTTGLTTSGIMSDEDFFTLADLEEVYLPLPVLRTNKSFNRFLKNYAKEELTFTIDDLHGMIENEQFQEWLKIQENNDKFLSFLLENKLLADFLDEPIFIEHECGSLYSAESLYYNIDEYLIDLSAFSDHIYYLSLKTREYFKDNSAWTNVITGKFNSFDPNSFVTDTLLAKTNKSDTIAKLKIEDTSLHFYHFIAKNNICSDKIAELPFFNTSGTVVEDFKDKFIFFASAVGETICGSEWLANIAIEFVSTKYGSIVMEYFGKNLGVKLYSNEIIVNNIILSDNYCDDIQEAIDEDYDISESFIKYCFNHETLFVTSSLSKFALNVTDKNGDYSFIIPKDDEVFLPSNLYDSYSEKEWLDNEWMYSLDSDYIKNCSNGKVTEFKKFMDSVFGVKEISAKEFYKFVVKKHIKEINANISEDNDADGFKNIDFIKYLDENYKLIFEEEKDSDLLVSITLVAEDCYDINKFQNSVYAFDNELKEILNKDWFPSGITHMCTSKYGNSRAILAIKAQKYDFAGFFSKVIAPNISSINKEIKNKEQSIDFHNLVIEHKGQIPADEIKKMKSTKLYLLDNTDPENTSTGHAILSGTAKELAEKGLVEFSQLNIIDPAYNTEDNKDYWSTHLENSDFTIIHFLKWLNDNTNVFAATIADETKNIAFWRWAKKNLSESAIANLPELPILLSDDTTAEICDVIYLSDCYVEEGGVEGYVKKYDEEANFLSSKYIQEEDIVEEWQKFWTSVGIKSEIIDILIGTIIPKLNEIDEPTLPATLVKYHNELEEEYEDLPAALTNLRVKAHDGNFYSLKNCIYINCTEQDEPFAFVEIANQITFKTGEERSLIKQILDKLNVKYIDDTTSWRHAKINSYLQIQGDLTRREYFNTIHYAFMDELAELRKTAVDALGEYNELDNILVLSEKEEYVDPKTLTMSSIYNPLCDFQKNGITSIKYTSDSYSTNCKNYVGKVMRSLGVHYDFKKGDIEHLTNREFAFYFWTKYLQSKADRDSLDKLAEYISSKEFSETACIPTKDYMRKPSSLYSPAISSYVKKTEDWENKLPLESISEIQYKDKTMFDLLHLKRDYHFLIAFTLY</sequence>
<evidence type="ECO:0000313" key="2">
    <source>
        <dbReference type="Proteomes" id="UP000283684"/>
    </source>
</evidence>
<accession>A0A413NE83</accession>
<dbReference type="Proteomes" id="UP000283684">
    <property type="component" value="Unassembled WGS sequence"/>
</dbReference>
<comment type="caution">
    <text evidence="1">The sequence shown here is derived from an EMBL/GenBank/DDBJ whole genome shotgun (WGS) entry which is preliminary data.</text>
</comment>